<keyword evidence="4" id="KW-1185">Reference proteome</keyword>
<keyword evidence="2" id="KW-0732">Signal</keyword>
<dbReference type="EMBL" id="FONG01000015">
    <property type="protein sequence ID" value="SFF46892.1"/>
    <property type="molecule type" value="Genomic_DNA"/>
</dbReference>
<feature type="compositionally biased region" description="Low complexity" evidence="1">
    <location>
        <begin position="38"/>
        <end position="62"/>
    </location>
</feature>
<protein>
    <recommendedName>
        <fullName evidence="5">Secreted protein</fullName>
    </recommendedName>
</protein>
<name>A0A1I2IWN4_9ACTN</name>
<accession>A0A1I2IWN4</accession>
<feature type="signal peptide" evidence="2">
    <location>
        <begin position="1"/>
        <end position="17"/>
    </location>
</feature>
<evidence type="ECO:0000313" key="4">
    <source>
        <dbReference type="Proteomes" id="UP000199323"/>
    </source>
</evidence>
<sequence>MRYGRRATIAVALAASAAITLTGCGGGGGGGGNKGGDKPSASATASKTSGAGADGGDTPSATPTQVLAQIKGEKDIEVTINSAVRDSGGFVTVQGVVTNNGTNIFNADSWVGNETALSASGASVAGAVLVDEAGKKRYYVLRDTDGKCLCTMKLLSIQPKESRPFFAQFPAPPAATTQVDFELPTMPPAKITISEG</sequence>
<proteinExistence type="predicted"/>
<feature type="chain" id="PRO_5011594999" description="Secreted protein" evidence="2">
    <location>
        <begin position="18"/>
        <end position="196"/>
    </location>
</feature>
<feature type="region of interest" description="Disordered" evidence="1">
    <location>
        <begin position="29"/>
        <end position="63"/>
    </location>
</feature>
<evidence type="ECO:0008006" key="5">
    <source>
        <dbReference type="Google" id="ProtNLM"/>
    </source>
</evidence>
<dbReference type="Proteomes" id="UP000199323">
    <property type="component" value="Unassembled WGS sequence"/>
</dbReference>
<evidence type="ECO:0000256" key="1">
    <source>
        <dbReference type="SAM" id="MobiDB-lite"/>
    </source>
</evidence>
<dbReference type="PROSITE" id="PS51257">
    <property type="entry name" value="PROKAR_LIPOPROTEIN"/>
    <property type="match status" value="1"/>
</dbReference>
<evidence type="ECO:0000256" key="2">
    <source>
        <dbReference type="SAM" id="SignalP"/>
    </source>
</evidence>
<dbReference type="STRING" id="380248.SAMN05216251_11572"/>
<dbReference type="AlphaFoldDB" id="A0A1I2IWN4"/>
<reference evidence="3 4" key="1">
    <citation type="submission" date="2016-10" db="EMBL/GenBank/DDBJ databases">
        <authorList>
            <person name="de Groot N.N."/>
        </authorList>
    </citation>
    <scope>NUCLEOTIDE SEQUENCE [LARGE SCALE GENOMIC DNA]</scope>
    <source>
        <strain evidence="3 4">CGMCC 4.3510</strain>
    </source>
</reference>
<evidence type="ECO:0000313" key="3">
    <source>
        <dbReference type="EMBL" id="SFF46892.1"/>
    </source>
</evidence>
<organism evidence="3 4">
    <name type="scientific">Actinacidiphila alni</name>
    <dbReference type="NCBI Taxonomy" id="380248"/>
    <lineage>
        <taxon>Bacteria</taxon>
        <taxon>Bacillati</taxon>
        <taxon>Actinomycetota</taxon>
        <taxon>Actinomycetes</taxon>
        <taxon>Kitasatosporales</taxon>
        <taxon>Streptomycetaceae</taxon>
        <taxon>Actinacidiphila</taxon>
    </lineage>
</organism>
<gene>
    <name evidence="3" type="ORF">SAMN05216251_11572</name>
</gene>